<evidence type="ECO:0000256" key="2">
    <source>
        <dbReference type="SAM" id="Phobius"/>
    </source>
</evidence>
<evidence type="ECO:0000259" key="4">
    <source>
        <dbReference type="PROSITE" id="PS51704"/>
    </source>
</evidence>
<dbReference type="EMBL" id="CP019688">
    <property type="protein sequence ID" value="AQQ15748.1"/>
    <property type="molecule type" value="Genomic_DNA"/>
</dbReference>
<proteinExistence type="predicted"/>
<dbReference type="KEGG" id="cgv:CGLAU_08975"/>
<sequence precursor="true">MKKNLRFASAIAVLVGMAQATSLSVAVADAVEPAITQSHDSVSRLRLPLEPVPTPWIAAHRGQWRDSPENSIPAVLGAIEDGADIVEIDIKRTKDGHLVLMHDKTVDRTTNGTGDVADLSLEEIKALRLRERQGNGPAPLTEYQVPTFKEVLAATKGKNVLLNLDKGWEYREQLYREAAEAGMLDYLLFKGSPNVAEAVAFMQEHPDVFYMHIINDKEVSHVDEFGDTLPDAFEIAWDSPEDVQGTDEFWKKLDGRTAIFANSMWNSVSGGYTDEASLIDPAKGWDYHVSRGADMIQTDNIEAIAAWRSGTDVTKYLLNEGSIRVQAENYVNDPAWYYDANPKNECKVPVTYPENPVDACDLDGAQVVQYIRDGEFWALDFEIPADGNYELTMRQSADTEPGGTVTVETVDGQKRTIDTPNTTHNRHFTVLSLGEFELKKGTNRIKFTFTHPDYMSVDWVQADMVSPVATTSTTPATAAPTVTTTTVAPEVETSTEATSTGETRTDSPEPTSSTVKTIGGGVLGVLAVAVTVIAKLGGVLTSVIERIRAFLQL</sequence>
<dbReference type="InterPro" id="IPR030395">
    <property type="entry name" value="GP_PDE_dom"/>
</dbReference>
<keyword evidence="6" id="KW-1185">Reference proteome</keyword>
<dbReference type="Proteomes" id="UP000217209">
    <property type="component" value="Chromosome"/>
</dbReference>
<reference evidence="5 6" key="1">
    <citation type="submission" date="2016-12" db="EMBL/GenBank/DDBJ databases">
        <authorList>
            <person name="Song W.-J."/>
            <person name="Kurnit D.M."/>
        </authorList>
    </citation>
    <scope>NUCLEOTIDE SEQUENCE [LARGE SCALE GENOMIC DNA]</scope>
    <source>
        <strain evidence="5 6">DSM 30827</strain>
    </source>
</reference>
<keyword evidence="5" id="KW-0378">Hydrolase</keyword>
<dbReference type="GO" id="GO:0006580">
    <property type="term" value="P:ethanolamine metabolic process"/>
    <property type="evidence" value="ECO:0007669"/>
    <property type="project" value="TreeGrafter"/>
</dbReference>
<dbReference type="Pfam" id="PF16387">
    <property type="entry name" value="DUF4996"/>
    <property type="match status" value="1"/>
</dbReference>
<feature type="region of interest" description="Disordered" evidence="1">
    <location>
        <begin position="471"/>
        <end position="515"/>
    </location>
</feature>
<evidence type="ECO:0000256" key="3">
    <source>
        <dbReference type="SAM" id="SignalP"/>
    </source>
</evidence>
<dbReference type="RefSeq" id="WP_095660389.1">
    <property type="nucleotide sequence ID" value="NZ_CP019688.1"/>
</dbReference>
<dbReference type="InterPro" id="IPR017946">
    <property type="entry name" value="PLC-like_Pdiesterase_TIM-brl"/>
</dbReference>
<dbReference type="GO" id="GO:0070291">
    <property type="term" value="P:N-acylethanolamine metabolic process"/>
    <property type="evidence" value="ECO:0007669"/>
    <property type="project" value="TreeGrafter"/>
</dbReference>
<dbReference type="GO" id="GO:0006644">
    <property type="term" value="P:phospholipid metabolic process"/>
    <property type="evidence" value="ECO:0007669"/>
    <property type="project" value="TreeGrafter"/>
</dbReference>
<dbReference type="PANTHER" id="PTHR46320">
    <property type="entry name" value="GLYCEROPHOSPHODIESTER PHOSPHODIESTERASE 1"/>
    <property type="match status" value="1"/>
</dbReference>
<dbReference type="Pfam" id="PF03009">
    <property type="entry name" value="GDPD"/>
    <property type="match status" value="1"/>
</dbReference>
<dbReference type="GO" id="GO:0005886">
    <property type="term" value="C:plasma membrane"/>
    <property type="evidence" value="ECO:0007669"/>
    <property type="project" value="TreeGrafter"/>
</dbReference>
<dbReference type="PROSITE" id="PS51704">
    <property type="entry name" value="GP_PDE"/>
    <property type="match status" value="1"/>
</dbReference>
<feature type="signal peptide" evidence="3">
    <location>
        <begin position="1"/>
        <end position="20"/>
    </location>
</feature>
<dbReference type="PANTHER" id="PTHR46320:SF1">
    <property type="entry name" value="GLYCEROPHOSPHODIESTER PHOSPHODIESTERASE 1"/>
    <property type="match status" value="1"/>
</dbReference>
<dbReference type="EC" id="3.1.4.46" evidence="5"/>
<protein>
    <submittedName>
        <fullName evidence="5">Putative glycerophosphoryl diester phosphodiesterase 1</fullName>
        <ecNumber evidence="5">3.1.4.46</ecNumber>
    </submittedName>
</protein>
<keyword evidence="3" id="KW-0732">Signal</keyword>
<keyword evidence="2" id="KW-0472">Membrane</keyword>
<accession>A0A1Q2HY26</accession>
<evidence type="ECO:0000313" key="6">
    <source>
        <dbReference type="Proteomes" id="UP000217209"/>
    </source>
</evidence>
<dbReference type="Gene3D" id="3.20.20.190">
    <property type="entry name" value="Phosphatidylinositol (PI) phosphodiesterase"/>
    <property type="match status" value="1"/>
</dbReference>
<evidence type="ECO:0000313" key="5">
    <source>
        <dbReference type="EMBL" id="AQQ15748.1"/>
    </source>
</evidence>
<dbReference type="InterPro" id="IPR032160">
    <property type="entry name" value="DUF4996"/>
</dbReference>
<keyword evidence="2" id="KW-0812">Transmembrane</keyword>
<name>A0A1Q2HY26_9CORY</name>
<feature type="transmembrane region" description="Helical" evidence="2">
    <location>
        <begin position="518"/>
        <end position="544"/>
    </location>
</feature>
<feature type="compositionally biased region" description="Low complexity" evidence="1">
    <location>
        <begin position="471"/>
        <end position="502"/>
    </location>
</feature>
<dbReference type="Gene3D" id="2.60.120.260">
    <property type="entry name" value="Galactose-binding domain-like"/>
    <property type="match status" value="1"/>
</dbReference>
<organism evidence="5 6">
    <name type="scientific">Corynebacterium glaucum</name>
    <dbReference type="NCBI Taxonomy" id="187491"/>
    <lineage>
        <taxon>Bacteria</taxon>
        <taxon>Bacillati</taxon>
        <taxon>Actinomycetota</taxon>
        <taxon>Actinomycetes</taxon>
        <taxon>Mycobacteriales</taxon>
        <taxon>Corynebacteriaceae</taxon>
        <taxon>Corynebacterium</taxon>
    </lineage>
</organism>
<evidence type="ECO:0000256" key="1">
    <source>
        <dbReference type="SAM" id="MobiDB-lite"/>
    </source>
</evidence>
<dbReference type="InterPro" id="IPR008979">
    <property type="entry name" value="Galactose-bd-like_sf"/>
</dbReference>
<dbReference type="SUPFAM" id="SSF49785">
    <property type="entry name" value="Galactose-binding domain-like"/>
    <property type="match status" value="1"/>
</dbReference>
<dbReference type="GO" id="GO:0008889">
    <property type="term" value="F:glycerophosphodiester phosphodiesterase activity"/>
    <property type="evidence" value="ECO:0007669"/>
    <property type="project" value="UniProtKB-EC"/>
</dbReference>
<dbReference type="AlphaFoldDB" id="A0A1Q2HY26"/>
<feature type="domain" description="GP-PDE" evidence="4">
    <location>
        <begin position="55"/>
        <end position="308"/>
    </location>
</feature>
<dbReference type="OrthoDB" id="9758957at2"/>
<keyword evidence="2" id="KW-1133">Transmembrane helix</keyword>
<dbReference type="SUPFAM" id="SSF51695">
    <property type="entry name" value="PLC-like phosphodiesterases"/>
    <property type="match status" value="1"/>
</dbReference>
<feature type="chain" id="PRO_5013111814" evidence="3">
    <location>
        <begin position="21"/>
        <end position="553"/>
    </location>
</feature>
<gene>
    <name evidence="5" type="primary">glpQ1</name>
    <name evidence="5" type="ORF">CGLAU_08975</name>
</gene>
<dbReference type="CDD" id="cd08566">
    <property type="entry name" value="GDPD_AtGDE_like"/>
    <property type="match status" value="1"/>
</dbReference>